<keyword evidence="2" id="KW-0418">Kinase</keyword>
<dbReference type="InterPro" id="IPR011006">
    <property type="entry name" value="CheY-like_superfamily"/>
</dbReference>
<dbReference type="Proteomes" id="UP001499967">
    <property type="component" value="Unassembled WGS sequence"/>
</dbReference>
<dbReference type="PROSITE" id="PS50921">
    <property type="entry name" value="ANTAR"/>
    <property type="match status" value="1"/>
</dbReference>
<dbReference type="PIRSF" id="PIRSF036625">
    <property type="entry name" value="GAF_ANTAR"/>
    <property type="match status" value="1"/>
</dbReference>
<reference evidence="6 7" key="1">
    <citation type="journal article" date="2019" name="Int. J. Syst. Evol. Microbiol.">
        <title>The Global Catalogue of Microorganisms (GCM) 10K type strain sequencing project: providing services to taxonomists for standard genome sequencing and annotation.</title>
        <authorList>
            <consortium name="The Broad Institute Genomics Platform"/>
            <consortium name="The Broad Institute Genome Sequencing Center for Infectious Disease"/>
            <person name="Wu L."/>
            <person name="Ma J."/>
        </authorList>
    </citation>
    <scope>NUCLEOTIDE SEQUENCE [LARGE SCALE GENOMIC DNA]</scope>
    <source>
        <strain evidence="6 7">JCM 11117</strain>
    </source>
</reference>
<dbReference type="Pfam" id="PF03861">
    <property type="entry name" value="ANTAR"/>
    <property type="match status" value="1"/>
</dbReference>
<proteinExistence type="predicted"/>
<evidence type="ECO:0000313" key="6">
    <source>
        <dbReference type="EMBL" id="GAA0929927.1"/>
    </source>
</evidence>
<dbReference type="InterPro" id="IPR029016">
    <property type="entry name" value="GAF-like_dom_sf"/>
</dbReference>
<name>A0ABN1PMG2_9PSEU</name>
<protein>
    <submittedName>
        <fullName evidence="6">GAF and ANTAR domain-containing protein</fullName>
    </submittedName>
</protein>
<evidence type="ECO:0000256" key="4">
    <source>
        <dbReference type="ARBA" id="ARBA00023163"/>
    </source>
</evidence>
<dbReference type="InterPro" id="IPR003018">
    <property type="entry name" value="GAF"/>
</dbReference>
<sequence>MGRGVVGEHVGVMLAAMIVETSSLDELLVGIAELAAGAVKGAVSASMALTAPGWSRRVIASEERAIRLETLQRRHGQGPGPDALRTARPVDVPDVRIDLRWPVFAGAAAEAGLLAVRSVPMIVADGAPVGVLTVYGAGARSFDGGAGSFVDRIAGYATLAVVGTMRDYDHTGLLARLRRALASQAIVDQAVGVVMAQRSCSAEAALDVLRTRAIERATSVQAVAEDVVARAEEAARSRGQDG</sequence>
<dbReference type="Pfam" id="PF13185">
    <property type="entry name" value="GAF_2"/>
    <property type="match status" value="1"/>
</dbReference>
<accession>A0ABN1PMG2</accession>
<dbReference type="InterPro" id="IPR012074">
    <property type="entry name" value="GAF_ANTAR"/>
</dbReference>
<dbReference type="InterPro" id="IPR005561">
    <property type="entry name" value="ANTAR"/>
</dbReference>
<dbReference type="Gene3D" id="1.10.10.10">
    <property type="entry name" value="Winged helix-like DNA-binding domain superfamily/Winged helix DNA-binding domain"/>
    <property type="match status" value="1"/>
</dbReference>
<keyword evidence="7" id="KW-1185">Reference proteome</keyword>
<evidence type="ECO:0000256" key="2">
    <source>
        <dbReference type="ARBA" id="ARBA00022777"/>
    </source>
</evidence>
<dbReference type="EMBL" id="BAAAHP010000048">
    <property type="protein sequence ID" value="GAA0929927.1"/>
    <property type="molecule type" value="Genomic_DNA"/>
</dbReference>
<dbReference type="SMART" id="SM01012">
    <property type="entry name" value="ANTAR"/>
    <property type="match status" value="1"/>
</dbReference>
<evidence type="ECO:0000256" key="3">
    <source>
        <dbReference type="ARBA" id="ARBA00023015"/>
    </source>
</evidence>
<evidence type="ECO:0000259" key="5">
    <source>
        <dbReference type="PROSITE" id="PS50921"/>
    </source>
</evidence>
<evidence type="ECO:0000313" key="7">
    <source>
        <dbReference type="Proteomes" id="UP001499967"/>
    </source>
</evidence>
<evidence type="ECO:0000256" key="1">
    <source>
        <dbReference type="ARBA" id="ARBA00022679"/>
    </source>
</evidence>
<keyword evidence="1" id="KW-0808">Transferase</keyword>
<keyword evidence="3" id="KW-0805">Transcription regulation</keyword>
<feature type="domain" description="ANTAR" evidence="5">
    <location>
        <begin position="167"/>
        <end position="228"/>
    </location>
</feature>
<keyword evidence="4" id="KW-0804">Transcription</keyword>
<dbReference type="Gene3D" id="3.30.450.40">
    <property type="match status" value="1"/>
</dbReference>
<organism evidence="6 7">
    <name type="scientific">Pseudonocardia zijingensis</name>
    <dbReference type="NCBI Taxonomy" id="153376"/>
    <lineage>
        <taxon>Bacteria</taxon>
        <taxon>Bacillati</taxon>
        <taxon>Actinomycetota</taxon>
        <taxon>Actinomycetes</taxon>
        <taxon>Pseudonocardiales</taxon>
        <taxon>Pseudonocardiaceae</taxon>
        <taxon>Pseudonocardia</taxon>
    </lineage>
</organism>
<dbReference type="InterPro" id="IPR036388">
    <property type="entry name" value="WH-like_DNA-bd_sf"/>
</dbReference>
<dbReference type="SUPFAM" id="SSF52172">
    <property type="entry name" value="CheY-like"/>
    <property type="match status" value="1"/>
</dbReference>
<dbReference type="SUPFAM" id="SSF55781">
    <property type="entry name" value="GAF domain-like"/>
    <property type="match status" value="1"/>
</dbReference>
<comment type="caution">
    <text evidence="6">The sequence shown here is derived from an EMBL/GenBank/DDBJ whole genome shotgun (WGS) entry which is preliminary data.</text>
</comment>
<gene>
    <name evidence="6" type="ORF">GCM10009559_16940</name>
</gene>